<protein>
    <recommendedName>
        <fullName evidence="3">Toxin-antitoxin system, toxin component, RelE family</fullName>
    </recommendedName>
</protein>
<evidence type="ECO:0000313" key="1">
    <source>
        <dbReference type="EMBL" id="EDM99560.1"/>
    </source>
</evidence>
<sequence>MGTPLSSRYDGVPEDIRFLVISKQLVFYKVTETGIEVIRVLDGRTDYLVHLFGAEEPE</sequence>
<dbReference type="InterPro" id="IPR035093">
    <property type="entry name" value="RelE/ParE_toxin_dom_sf"/>
</dbReference>
<accession>A6NWM3</accession>
<dbReference type="Gene3D" id="3.30.2310.20">
    <property type="entry name" value="RelE-like"/>
    <property type="match status" value="1"/>
</dbReference>
<dbReference type="STRING" id="411467.BACCAP_02617"/>
<keyword evidence="2" id="KW-1185">Reference proteome</keyword>
<name>A6NWM3_9FIRM</name>
<evidence type="ECO:0000313" key="2">
    <source>
        <dbReference type="Proteomes" id="UP000003639"/>
    </source>
</evidence>
<gene>
    <name evidence="1" type="ORF">BACCAP_02617</name>
</gene>
<reference evidence="1 2" key="1">
    <citation type="submission" date="2007-04" db="EMBL/GenBank/DDBJ databases">
        <authorList>
            <person name="Fulton L."/>
            <person name="Clifton S."/>
            <person name="Fulton B."/>
            <person name="Xu J."/>
            <person name="Minx P."/>
            <person name="Pepin K.H."/>
            <person name="Johnson M."/>
            <person name="Thiruvilangam P."/>
            <person name="Bhonagiri V."/>
            <person name="Nash W.E."/>
            <person name="Mardis E.R."/>
            <person name="Wilson R.K."/>
        </authorList>
    </citation>
    <scope>NUCLEOTIDE SEQUENCE [LARGE SCALE GENOMIC DNA]</scope>
    <source>
        <strain evidence="1 2">ATCC 29799</strain>
    </source>
</reference>
<proteinExistence type="predicted"/>
<organism evidence="1 2">
    <name type="scientific">Pseudoflavonifractor capillosus ATCC 29799</name>
    <dbReference type="NCBI Taxonomy" id="411467"/>
    <lineage>
        <taxon>Bacteria</taxon>
        <taxon>Bacillati</taxon>
        <taxon>Bacillota</taxon>
        <taxon>Clostridia</taxon>
        <taxon>Eubacteriales</taxon>
        <taxon>Oscillospiraceae</taxon>
        <taxon>Pseudoflavonifractor</taxon>
    </lineage>
</organism>
<dbReference type="Proteomes" id="UP000003639">
    <property type="component" value="Unassembled WGS sequence"/>
</dbReference>
<comment type="caution">
    <text evidence="1">The sequence shown here is derived from an EMBL/GenBank/DDBJ whole genome shotgun (WGS) entry which is preliminary data.</text>
</comment>
<evidence type="ECO:0008006" key="3">
    <source>
        <dbReference type="Google" id="ProtNLM"/>
    </source>
</evidence>
<reference evidence="1 2" key="2">
    <citation type="submission" date="2007-06" db="EMBL/GenBank/DDBJ databases">
        <title>Draft genome sequence of Pseudoflavonifractor capillosus ATCC 29799.</title>
        <authorList>
            <person name="Sudarsanam P."/>
            <person name="Ley R."/>
            <person name="Guruge J."/>
            <person name="Turnbaugh P.J."/>
            <person name="Mahowald M."/>
            <person name="Liep D."/>
            <person name="Gordon J."/>
        </authorList>
    </citation>
    <scope>NUCLEOTIDE SEQUENCE [LARGE SCALE GENOMIC DNA]</scope>
    <source>
        <strain evidence="1 2">ATCC 29799</strain>
    </source>
</reference>
<dbReference type="EMBL" id="AAXG02000016">
    <property type="protein sequence ID" value="EDM99560.1"/>
    <property type="molecule type" value="Genomic_DNA"/>
</dbReference>
<dbReference type="AlphaFoldDB" id="A6NWM3"/>